<dbReference type="GO" id="GO:0008270">
    <property type="term" value="F:zinc ion binding"/>
    <property type="evidence" value="ECO:0007669"/>
    <property type="project" value="UniProtKB-KW"/>
</dbReference>
<name>A0A9N9SZ99_DIABA</name>
<dbReference type="InterPro" id="IPR001841">
    <property type="entry name" value="Znf_RING"/>
</dbReference>
<comment type="subcellular location">
    <subcellularLocation>
        <location evidence="1">Membrane</location>
        <topology evidence="1">Multi-pass membrane protein</topology>
    </subcellularLocation>
</comment>
<dbReference type="PANTHER" id="PTHR46065">
    <property type="entry name" value="E3 UBIQUITIN-PROTEIN LIGASE MARCH 2/3 FAMILY MEMBER"/>
    <property type="match status" value="1"/>
</dbReference>
<evidence type="ECO:0000256" key="11">
    <source>
        <dbReference type="SAM" id="Phobius"/>
    </source>
</evidence>
<evidence type="ECO:0000256" key="4">
    <source>
        <dbReference type="ARBA" id="ARBA00022723"/>
    </source>
</evidence>
<reference evidence="14" key="1">
    <citation type="submission" date="2022-01" db="EMBL/GenBank/DDBJ databases">
        <authorList>
            <person name="King R."/>
        </authorList>
    </citation>
    <scope>NUCLEOTIDE SEQUENCE</scope>
</reference>
<dbReference type="Pfam" id="PF12906">
    <property type="entry name" value="RINGv"/>
    <property type="match status" value="1"/>
</dbReference>
<proteinExistence type="predicted"/>
<dbReference type="SMART" id="SM00744">
    <property type="entry name" value="RINGv"/>
    <property type="match status" value="1"/>
</dbReference>
<dbReference type="EMBL" id="OU898278">
    <property type="protein sequence ID" value="CAG9831265.1"/>
    <property type="molecule type" value="Genomic_DNA"/>
</dbReference>
<dbReference type="Gene3D" id="3.30.40.10">
    <property type="entry name" value="Zinc/RING finger domain, C3HC4 (zinc finger)"/>
    <property type="match status" value="1"/>
</dbReference>
<evidence type="ECO:0000313" key="14">
    <source>
        <dbReference type="EMBL" id="CAG9831265.1"/>
    </source>
</evidence>
<feature type="transmembrane region" description="Helical" evidence="11">
    <location>
        <begin position="126"/>
        <end position="147"/>
    </location>
</feature>
<keyword evidence="6" id="KW-0833">Ubl conjugation pathway</keyword>
<keyword evidence="2" id="KW-0808">Transferase</keyword>
<gene>
    <name evidence="14" type="ORF">DIABBA_LOCUS4871</name>
</gene>
<protein>
    <submittedName>
        <fullName evidence="14">Uncharacterized protein</fullName>
    </submittedName>
</protein>
<accession>A0A9N9SZ99</accession>
<dbReference type="PROSITE" id="PS51292">
    <property type="entry name" value="ZF_RING_CH"/>
    <property type="match status" value="1"/>
</dbReference>
<keyword evidence="7" id="KW-0862">Zinc</keyword>
<keyword evidence="3 11" id="KW-0812">Transmembrane</keyword>
<evidence type="ECO:0000259" key="13">
    <source>
        <dbReference type="PROSITE" id="PS51292"/>
    </source>
</evidence>
<dbReference type="GO" id="GO:0016567">
    <property type="term" value="P:protein ubiquitination"/>
    <property type="evidence" value="ECO:0007669"/>
    <property type="project" value="TreeGrafter"/>
</dbReference>
<dbReference type="OrthoDB" id="273089at2759"/>
<evidence type="ECO:0000259" key="12">
    <source>
        <dbReference type="PROSITE" id="PS50089"/>
    </source>
</evidence>
<keyword evidence="5 10" id="KW-0863">Zinc-finger</keyword>
<dbReference type="InterPro" id="IPR013083">
    <property type="entry name" value="Znf_RING/FYVE/PHD"/>
</dbReference>
<dbReference type="PANTHER" id="PTHR46065:SF3">
    <property type="entry name" value="FI20425P1"/>
    <property type="match status" value="1"/>
</dbReference>
<evidence type="ECO:0000256" key="1">
    <source>
        <dbReference type="ARBA" id="ARBA00004141"/>
    </source>
</evidence>
<evidence type="ECO:0000256" key="8">
    <source>
        <dbReference type="ARBA" id="ARBA00022989"/>
    </source>
</evidence>
<dbReference type="GO" id="GO:0016020">
    <property type="term" value="C:membrane"/>
    <property type="evidence" value="ECO:0007669"/>
    <property type="project" value="UniProtKB-SubCell"/>
</dbReference>
<sequence>MSSIISLVCRICYDSEKDEDLITPCNCKGTVAFVHRSCLETWLGESNTASCELCHAVFQTERVPRYTSGISVWYWCWKSNGSAQDVRSDVVACTIITPLTIIITYVCLFSSEYYNQIKFASVPAARWTSVTMLIMIGIMLIAYYMWVYSTIRMHARRWYNWWQRTCNVRYIPPGTARVIGGTDEEVEVIEQSSTTMVSIELNNIGISNLDERNLNTSSVTNNLNTSNDTENTIP</sequence>
<dbReference type="InterPro" id="IPR011016">
    <property type="entry name" value="Znf_RING-CH"/>
</dbReference>
<keyword evidence="9 11" id="KW-0472">Membrane</keyword>
<dbReference type="SUPFAM" id="SSF57850">
    <property type="entry name" value="RING/U-box"/>
    <property type="match status" value="1"/>
</dbReference>
<keyword evidence="8 11" id="KW-1133">Transmembrane helix</keyword>
<evidence type="ECO:0000256" key="6">
    <source>
        <dbReference type="ARBA" id="ARBA00022786"/>
    </source>
</evidence>
<keyword evidence="15" id="KW-1185">Reference proteome</keyword>
<feature type="domain" description="RING-type" evidence="12">
    <location>
        <begin position="9"/>
        <end position="55"/>
    </location>
</feature>
<feature type="domain" description="RING-CH-type" evidence="13">
    <location>
        <begin position="1"/>
        <end position="61"/>
    </location>
</feature>
<feature type="transmembrane region" description="Helical" evidence="11">
    <location>
        <begin position="90"/>
        <end position="114"/>
    </location>
</feature>
<evidence type="ECO:0000313" key="15">
    <source>
        <dbReference type="Proteomes" id="UP001153709"/>
    </source>
</evidence>
<organism evidence="14 15">
    <name type="scientific">Diabrotica balteata</name>
    <name type="common">Banded cucumber beetle</name>
    <dbReference type="NCBI Taxonomy" id="107213"/>
    <lineage>
        <taxon>Eukaryota</taxon>
        <taxon>Metazoa</taxon>
        <taxon>Ecdysozoa</taxon>
        <taxon>Arthropoda</taxon>
        <taxon>Hexapoda</taxon>
        <taxon>Insecta</taxon>
        <taxon>Pterygota</taxon>
        <taxon>Neoptera</taxon>
        <taxon>Endopterygota</taxon>
        <taxon>Coleoptera</taxon>
        <taxon>Polyphaga</taxon>
        <taxon>Cucujiformia</taxon>
        <taxon>Chrysomeloidea</taxon>
        <taxon>Chrysomelidae</taxon>
        <taxon>Galerucinae</taxon>
        <taxon>Diabroticina</taxon>
        <taxon>Diabroticites</taxon>
        <taxon>Diabrotica</taxon>
    </lineage>
</organism>
<keyword evidence="4" id="KW-0479">Metal-binding</keyword>
<evidence type="ECO:0000256" key="10">
    <source>
        <dbReference type="PROSITE-ProRule" id="PRU00175"/>
    </source>
</evidence>
<evidence type="ECO:0000256" key="9">
    <source>
        <dbReference type="ARBA" id="ARBA00023136"/>
    </source>
</evidence>
<evidence type="ECO:0000256" key="7">
    <source>
        <dbReference type="ARBA" id="ARBA00022833"/>
    </source>
</evidence>
<dbReference type="PROSITE" id="PS50089">
    <property type="entry name" value="ZF_RING_2"/>
    <property type="match status" value="1"/>
</dbReference>
<dbReference type="AlphaFoldDB" id="A0A9N9SZ99"/>
<evidence type="ECO:0000256" key="2">
    <source>
        <dbReference type="ARBA" id="ARBA00022679"/>
    </source>
</evidence>
<evidence type="ECO:0000256" key="3">
    <source>
        <dbReference type="ARBA" id="ARBA00022692"/>
    </source>
</evidence>
<dbReference type="GO" id="GO:0004842">
    <property type="term" value="F:ubiquitin-protein transferase activity"/>
    <property type="evidence" value="ECO:0007669"/>
    <property type="project" value="TreeGrafter"/>
</dbReference>
<evidence type="ECO:0000256" key="5">
    <source>
        <dbReference type="ARBA" id="ARBA00022771"/>
    </source>
</evidence>
<dbReference type="Proteomes" id="UP001153709">
    <property type="component" value="Chromosome 3"/>
</dbReference>